<evidence type="ECO:0000256" key="1">
    <source>
        <dbReference type="SAM" id="MobiDB-lite"/>
    </source>
</evidence>
<gene>
    <name evidence="2" type="ORF">L210DRAFT_3655538</name>
</gene>
<name>A0AAD4BCY8_BOLED</name>
<accession>A0AAD4BCY8</accession>
<dbReference type="AlphaFoldDB" id="A0AAD4BCY8"/>
<evidence type="ECO:0000313" key="2">
    <source>
        <dbReference type="EMBL" id="KAF8418656.1"/>
    </source>
</evidence>
<evidence type="ECO:0000313" key="3">
    <source>
        <dbReference type="Proteomes" id="UP001194468"/>
    </source>
</evidence>
<reference evidence="2" key="2">
    <citation type="journal article" date="2020" name="Nat. Commun.">
        <title>Large-scale genome sequencing of mycorrhizal fungi provides insights into the early evolution of symbiotic traits.</title>
        <authorList>
            <person name="Miyauchi S."/>
            <person name="Kiss E."/>
            <person name="Kuo A."/>
            <person name="Drula E."/>
            <person name="Kohler A."/>
            <person name="Sanchez-Garcia M."/>
            <person name="Morin E."/>
            <person name="Andreopoulos B."/>
            <person name="Barry K.W."/>
            <person name="Bonito G."/>
            <person name="Buee M."/>
            <person name="Carver A."/>
            <person name="Chen C."/>
            <person name="Cichocki N."/>
            <person name="Clum A."/>
            <person name="Culley D."/>
            <person name="Crous P.W."/>
            <person name="Fauchery L."/>
            <person name="Girlanda M."/>
            <person name="Hayes R.D."/>
            <person name="Keri Z."/>
            <person name="LaButti K."/>
            <person name="Lipzen A."/>
            <person name="Lombard V."/>
            <person name="Magnuson J."/>
            <person name="Maillard F."/>
            <person name="Murat C."/>
            <person name="Nolan M."/>
            <person name="Ohm R.A."/>
            <person name="Pangilinan J."/>
            <person name="Pereira M.F."/>
            <person name="Perotto S."/>
            <person name="Peter M."/>
            <person name="Pfister S."/>
            <person name="Riley R."/>
            <person name="Sitrit Y."/>
            <person name="Stielow J.B."/>
            <person name="Szollosi G."/>
            <person name="Zifcakova L."/>
            <person name="Stursova M."/>
            <person name="Spatafora J.W."/>
            <person name="Tedersoo L."/>
            <person name="Vaario L.M."/>
            <person name="Yamada A."/>
            <person name="Yan M."/>
            <person name="Wang P."/>
            <person name="Xu J."/>
            <person name="Bruns T."/>
            <person name="Baldrian P."/>
            <person name="Vilgalys R."/>
            <person name="Dunand C."/>
            <person name="Henrissat B."/>
            <person name="Grigoriev I.V."/>
            <person name="Hibbett D."/>
            <person name="Nagy L.G."/>
            <person name="Martin F.M."/>
        </authorList>
    </citation>
    <scope>NUCLEOTIDE SEQUENCE</scope>
    <source>
        <strain evidence="2">BED1</strain>
    </source>
</reference>
<protein>
    <submittedName>
        <fullName evidence="2">Uncharacterized protein</fullName>
    </submittedName>
</protein>
<feature type="region of interest" description="Disordered" evidence="1">
    <location>
        <begin position="1"/>
        <end position="23"/>
    </location>
</feature>
<proteinExistence type="predicted"/>
<sequence>MSQTDITPPVLNQGEDPLLPLPPAQDSRRNAFYQFFPHPLGVPTVPSSFSERVQILASCFRRMQKHCALCYFLRRINPIKIIQTSRGALLDTLHDHHTSEFERCPSRFVSPGPYRDFSSHISASLHSSFSGGAGWFVCSTCTEPYKDALYHERCIYGEDFFLLSYLIWQHPPTLHKTFSLLHASGVSFPDFQNITAYAQWLGNSADLAVPNLNHIHLVTIAYHLLRWAGQLPSVPYPDVEDVIIYREKIML</sequence>
<reference evidence="2" key="1">
    <citation type="submission" date="2019-10" db="EMBL/GenBank/DDBJ databases">
        <authorList>
            <consortium name="DOE Joint Genome Institute"/>
            <person name="Kuo A."/>
            <person name="Miyauchi S."/>
            <person name="Kiss E."/>
            <person name="Drula E."/>
            <person name="Kohler A."/>
            <person name="Sanchez-Garcia M."/>
            <person name="Andreopoulos B."/>
            <person name="Barry K.W."/>
            <person name="Bonito G."/>
            <person name="Buee M."/>
            <person name="Carver A."/>
            <person name="Chen C."/>
            <person name="Cichocki N."/>
            <person name="Clum A."/>
            <person name="Culley D."/>
            <person name="Crous P.W."/>
            <person name="Fauchery L."/>
            <person name="Girlanda M."/>
            <person name="Hayes R."/>
            <person name="Keri Z."/>
            <person name="LaButti K."/>
            <person name="Lipzen A."/>
            <person name="Lombard V."/>
            <person name="Magnuson J."/>
            <person name="Maillard F."/>
            <person name="Morin E."/>
            <person name="Murat C."/>
            <person name="Nolan M."/>
            <person name="Ohm R."/>
            <person name="Pangilinan J."/>
            <person name="Pereira M."/>
            <person name="Perotto S."/>
            <person name="Peter M."/>
            <person name="Riley R."/>
            <person name="Sitrit Y."/>
            <person name="Stielow B."/>
            <person name="Szollosi G."/>
            <person name="Zifcakova L."/>
            <person name="Stursova M."/>
            <person name="Spatafora J.W."/>
            <person name="Tedersoo L."/>
            <person name="Vaario L.-M."/>
            <person name="Yamada A."/>
            <person name="Yan M."/>
            <person name="Wang P."/>
            <person name="Xu J."/>
            <person name="Bruns T."/>
            <person name="Baldrian P."/>
            <person name="Vilgalys R."/>
            <person name="Henrissat B."/>
            <person name="Grigoriev I.V."/>
            <person name="Hibbett D."/>
            <person name="Nagy L.G."/>
            <person name="Martin F.M."/>
        </authorList>
    </citation>
    <scope>NUCLEOTIDE SEQUENCE</scope>
    <source>
        <strain evidence="2">BED1</strain>
    </source>
</reference>
<dbReference type="EMBL" id="WHUW01000191">
    <property type="protein sequence ID" value="KAF8418656.1"/>
    <property type="molecule type" value="Genomic_DNA"/>
</dbReference>
<comment type="caution">
    <text evidence="2">The sequence shown here is derived from an EMBL/GenBank/DDBJ whole genome shotgun (WGS) entry which is preliminary data.</text>
</comment>
<dbReference type="Proteomes" id="UP001194468">
    <property type="component" value="Unassembled WGS sequence"/>
</dbReference>
<organism evidence="2 3">
    <name type="scientific">Boletus edulis BED1</name>
    <dbReference type="NCBI Taxonomy" id="1328754"/>
    <lineage>
        <taxon>Eukaryota</taxon>
        <taxon>Fungi</taxon>
        <taxon>Dikarya</taxon>
        <taxon>Basidiomycota</taxon>
        <taxon>Agaricomycotina</taxon>
        <taxon>Agaricomycetes</taxon>
        <taxon>Agaricomycetidae</taxon>
        <taxon>Boletales</taxon>
        <taxon>Boletineae</taxon>
        <taxon>Boletaceae</taxon>
        <taxon>Boletoideae</taxon>
        <taxon>Boletus</taxon>
    </lineage>
</organism>
<keyword evidence="3" id="KW-1185">Reference proteome</keyword>